<evidence type="ECO:0000313" key="2">
    <source>
        <dbReference type="EMBL" id="OAP57928.1"/>
    </source>
</evidence>
<gene>
    <name evidence="2" type="ORF">AYL99_08666</name>
</gene>
<protein>
    <recommendedName>
        <fullName evidence="1">Alpha/beta hydrolase fold-3 domain-containing protein</fullName>
    </recommendedName>
</protein>
<evidence type="ECO:0000259" key="1">
    <source>
        <dbReference type="Pfam" id="PF07859"/>
    </source>
</evidence>
<dbReference type="AlphaFoldDB" id="A0A178ZDT5"/>
<accession>A0A178ZDT5</accession>
<sequence length="333" mass="36558">MADYSQYQGPSSEWEAFVQKTSLPLGDLTLPPQTIRQASNALRVKISETEIAAEDLRTKAAWRDYSVLTRDQQNIIARVYRPRELPPEAPLPIYLYFHGGGHLLGTIETEDAACLRLAVNAQVTVVNVNYRHTPEFKHPYQVNDAWDAFEWLARNASLIGGDPSRVIVGGVSAGAGLAASVIVRQHNNSNDDDSAVRDQGRNTSLLPRLNVCGQLLCIPWLIHPDNHPFTSGPAASFQQNVSAAVLPMALLRLFSALLGADDVKDPALNVALVDDRKIMGLPKTTFVIAGQDLLRDEGLYYAEKLKKAGFVHLPTIATNPYLPPILSLVPSFF</sequence>
<dbReference type="Pfam" id="PF07859">
    <property type="entry name" value="Abhydrolase_3"/>
    <property type="match status" value="1"/>
</dbReference>
<dbReference type="Proteomes" id="UP000078343">
    <property type="component" value="Unassembled WGS sequence"/>
</dbReference>
<dbReference type="EMBL" id="LVYI01000007">
    <property type="protein sequence ID" value="OAP57928.1"/>
    <property type="molecule type" value="Genomic_DNA"/>
</dbReference>
<name>A0A178ZDT5_9EURO</name>
<dbReference type="STRING" id="1367422.A0A178ZDT5"/>
<dbReference type="PANTHER" id="PTHR23024">
    <property type="entry name" value="ARYLACETAMIDE DEACETYLASE"/>
    <property type="match status" value="1"/>
</dbReference>
<dbReference type="InterPro" id="IPR050466">
    <property type="entry name" value="Carboxylest/Gibb_receptor"/>
</dbReference>
<dbReference type="Gene3D" id="3.40.50.1820">
    <property type="entry name" value="alpha/beta hydrolase"/>
    <property type="match status" value="1"/>
</dbReference>
<dbReference type="RefSeq" id="XP_018691295.1">
    <property type="nucleotide sequence ID" value="XM_018840174.1"/>
</dbReference>
<organism evidence="2 3">
    <name type="scientific">Fonsecaea erecta</name>
    <dbReference type="NCBI Taxonomy" id="1367422"/>
    <lineage>
        <taxon>Eukaryota</taxon>
        <taxon>Fungi</taxon>
        <taxon>Dikarya</taxon>
        <taxon>Ascomycota</taxon>
        <taxon>Pezizomycotina</taxon>
        <taxon>Eurotiomycetes</taxon>
        <taxon>Chaetothyriomycetidae</taxon>
        <taxon>Chaetothyriales</taxon>
        <taxon>Herpotrichiellaceae</taxon>
        <taxon>Fonsecaea</taxon>
    </lineage>
</organism>
<dbReference type="InterPro" id="IPR029058">
    <property type="entry name" value="AB_hydrolase_fold"/>
</dbReference>
<comment type="caution">
    <text evidence="2">The sequence shown here is derived from an EMBL/GenBank/DDBJ whole genome shotgun (WGS) entry which is preliminary data.</text>
</comment>
<feature type="domain" description="Alpha/beta hydrolase fold-3" evidence="1">
    <location>
        <begin position="95"/>
        <end position="309"/>
    </location>
</feature>
<dbReference type="InterPro" id="IPR013094">
    <property type="entry name" value="AB_hydrolase_3"/>
</dbReference>
<keyword evidence="3" id="KW-1185">Reference proteome</keyword>
<dbReference type="PANTHER" id="PTHR23024:SF182">
    <property type="entry name" value="PUTATIVE (AFU_ORTHOLOGUE AFUA_3G14960)-RELATED"/>
    <property type="match status" value="1"/>
</dbReference>
<reference evidence="2 3" key="1">
    <citation type="submission" date="2016-04" db="EMBL/GenBank/DDBJ databases">
        <title>Draft genome of Fonsecaea erecta CBS 125763.</title>
        <authorList>
            <person name="Weiss V.A."/>
            <person name="Vicente V.A."/>
            <person name="Raittz R.T."/>
            <person name="Moreno L.F."/>
            <person name="De Souza E.M."/>
            <person name="Pedrosa F.O."/>
            <person name="Steffens M.B."/>
            <person name="Faoro H."/>
            <person name="Tadra-Sfeir M.Z."/>
            <person name="Najafzadeh M.J."/>
            <person name="Felipe M.S."/>
            <person name="Teixeira M."/>
            <person name="Sun J."/>
            <person name="Xi L."/>
            <person name="Gomes R."/>
            <person name="De Azevedo C.M."/>
            <person name="Salgado C.G."/>
            <person name="Da Silva M.B."/>
            <person name="Nascimento M.F."/>
            <person name="Queiroz-Telles F."/>
            <person name="Attili D.S."/>
            <person name="Gorbushina A."/>
        </authorList>
    </citation>
    <scope>NUCLEOTIDE SEQUENCE [LARGE SCALE GENOMIC DNA]</scope>
    <source>
        <strain evidence="2 3">CBS 125763</strain>
    </source>
</reference>
<dbReference type="GeneID" id="30012834"/>
<dbReference type="GO" id="GO:0016787">
    <property type="term" value="F:hydrolase activity"/>
    <property type="evidence" value="ECO:0007669"/>
    <property type="project" value="InterPro"/>
</dbReference>
<evidence type="ECO:0000313" key="3">
    <source>
        <dbReference type="Proteomes" id="UP000078343"/>
    </source>
</evidence>
<proteinExistence type="predicted"/>
<dbReference type="OrthoDB" id="408631at2759"/>
<dbReference type="SUPFAM" id="SSF53474">
    <property type="entry name" value="alpha/beta-Hydrolases"/>
    <property type="match status" value="1"/>
</dbReference>